<evidence type="ECO:0000313" key="1">
    <source>
        <dbReference type="EMBL" id="MFA0792470.1"/>
    </source>
</evidence>
<dbReference type="EMBL" id="JBGMEL010000027">
    <property type="protein sequence ID" value="MFA0792470.1"/>
    <property type="molecule type" value="Genomic_DNA"/>
</dbReference>
<organism evidence="1 2">
    <name type="scientific">Microbulbifer echini</name>
    <dbReference type="NCBI Taxonomy" id="1529067"/>
    <lineage>
        <taxon>Bacteria</taxon>
        <taxon>Pseudomonadati</taxon>
        <taxon>Pseudomonadota</taxon>
        <taxon>Gammaproteobacteria</taxon>
        <taxon>Cellvibrionales</taxon>
        <taxon>Microbulbiferaceae</taxon>
        <taxon>Microbulbifer</taxon>
    </lineage>
</organism>
<sequence length="301" mass="31887">MIHLSSNAPRGFYTLKKTDSSGRSTSLSFENLITDIGLNKLGTMSADDIVRNFYVGSGSATPAFTDTNMNSLVGASSSIQSDSEGTQIEVAPYYVYLKKTVRFAVGAAAGNLSEVGVGWESDPSGSLFSRALIRDADGNPTSLTVLNDEYLDVTYELRIYPETSDVTGVVAIGGKDYQYIARPGNLASTNTDGWSLGRSNTSVSKPWAYDGSLGAVTGLPSGNADDGAGAAVPYTSNSLQASVQQMWGLNDGNLGGVRSIRVYMGWSCWQLQFSNTSDGSAIPKDTSNVLSFVLTHSWARG</sequence>
<reference evidence="1 2" key="1">
    <citation type="submission" date="2024-08" db="EMBL/GenBank/DDBJ databases">
        <authorList>
            <person name="Ishaq N."/>
        </authorList>
    </citation>
    <scope>NUCLEOTIDE SEQUENCE [LARGE SCALE GENOMIC DNA]</scope>
    <source>
        <strain evidence="1 2">JCM 30400</strain>
    </source>
</reference>
<accession>A0ABV4NT62</accession>
<protein>
    <submittedName>
        <fullName evidence="1">Uncharacterized protein</fullName>
    </submittedName>
</protein>
<proteinExistence type="predicted"/>
<name>A0ABV4NT62_9GAMM</name>
<dbReference type="Proteomes" id="UP001569414">
    <property type="component" value="Unassembled WGS sequence"/>
</dbReference>
<dbReference type="RefSeq" id="WP_371844851.1">
    <property type="nucleotide sequence ID" value="NZ_JBGMEL010000027.1"/>
</dbReference>
<evidence type="ECO:0000313" key="2">
    <source>
        <dbReference type="Proteomes" id="UP001569414"/>
    </source>
</evidence>
<keyword evidence="2" id="KW-1185">Reference proteome</keyword>
<gene>
    <name evidence="1" type="ORF">ACCI51_18180</name>
</gene>
<comment type="caution">
    <text evidence="1">The sequence shown here is derived from an EMBL/GenBank/DDBJ whole genome shotgun (WGS) entry which is preliminary data.</text>
</comment>